<comment type="subcellular location">
    <subcellularLocation>
        <location evidence="1">Cell outer membrane</location>
    </subcellularLocation>
</comment>
<name>A0A413VFK1_9BACE</name>
<evidence type="ECO:0000256" key="1">
    <source>
        <dbReference type="ARBA" id="ARBA00004442"/>
    </source>
</evidence>
<dbReference type="InterPro" id="IPR033985">
    <property type="entry name" value="SusD-like_N"/>
</dbReference>
<dbReference type="Pfam" id="PF07980">
    <property type="entry name" value="SusD_RagB"/>
    <property type="match status" value="1"/>
</dbReference>
<proteinExistence type="inferred from homology"/>
<dbReference type="EMBL" id="QSGO01000019">
    <property type="protein sequence ID" value="RHB32340.1"/>
    <property type="molecule type" value="Genomic_DNA"/>
</dbReference>
<comment type="caution">
    <text evidence="8">The sequence shown here is derived from an EMBL/GenBank/DDBJ whole genome shotgun (WGS) entry which is preliminary data.</text>
</comment>
<keyword evidence="4" id="KW-0472">Membrane</keyword>
<feature type="domain" description="RagB/SusD" evidence="6">
    <location>
        <begin position="274"/>
        <end position="477"/>
    </location>
</feature>
<feature type="domain" description="SusD-like N-terminal" evidence="7">
    <location>
        <begin position="32"/>
        <end position="229"/>
    </location>
</feature>
<dbReference type="Pfam" id="PF14322">
    <property type="entry name" value="SusD-like_3"/>
    <property type="match status" value="1"/>
</dbReference>
<evidence type="ECO:0000313" key="8">
    <source>
        <dbReference type="EMBL" id="RHB32340.1"/>
    </source>
</evidence>
<evidence type="ECO:0000259" key="7">
    <source>
        <dbReference type="Pfam" id="PF14322"/>
    </source>
</evidence>
<keyword evidence="5" id="KW-0998">Cell outer membrane</keyword>
<evidence type="ECO:0000313" key="9">
    <source>
        <dbReference type="Proteomes" id="UP000284379"/>
    </source>
</evidence>
<dbReference type="InterPro" id="IPR012944">
    <property type="entry name" value="SusD_RagB_dom"/>
</dbReference>
<evidence type="ECO:0000256" key="3">
    <source>
        <dbReference type="ARBA" id="ARBA00022729"/>
    </source>
</evidence>
<evidence type="ECO:0000259" key="6">
    <source>
        <dbReference type="Pfam" id="PF07980"/>
    </source>
</evidence>
<dbReference type="AlphaFoldDB" id="A0A413VFK1"/>
<comment type="similarity">
    <text evidence="2">Belongs to the SusD family.</text>
</comment>
<dbReference type="Gene3D" id="1.25.40.390">
    <property type="match status" value="1"/>
</dbReference>
<dbReference type="Proteomes" id="UP000284379">
    <property type="component" value="Unassembled WGS sequence"/>
</dbReference>
<keyword evidence="3" id="KW-0732">Signal</keyword>
<protein>
    <submittedName>
        <fullName evidence="8">RagB/SusD family nutrient uptake outer membrane protein</fullName>
    </submittedName>
</protein>
<evidence type="ECO:0000256" key="4">
    <source>
        <dbReference type="ARBA" id="ARBA00023136"/>
    </source>
</evidence>
<gene>
    <name evidence="8" type="ORF">DW888_17125</name>
</gene>
<evidence type="ECO:0000256" key="5">
    <source>
        <dbReference type="ARBA" id="ARBA00023237"/>
    </source>
</evidence>
<accession>A0A413VFK1</accession>
<dbReference type="GO" id="GO:0009279">
    <property type="term" value="C:cell outer membrane"/>
    <property type="evidence" value="ECO:0007669"/>
    <property type="project" value="UniProtKB-SubCell"/>
</dbReference>
<dbReference type="InterPro" id="IPR011990">
    <property type="entry name" value="TPR-like_helical_dom_sf"/>
</dbReference>
<dbReference type="PROSITE" id="PS51257">
    <property type="entry name" value="PROKAR_LIPOPROTEIN"/>
    <property type="match status" value="1"/>
</dbReference>
<dbReference type="SUPFAM" id="SSF48452">
    <property type="entry name" value="TPR-like"/>
    <property type="match status" value="1"/>
</dbReference>
<dbReference type="RefSeq" id="WP_007487567.1">
    <property type="nucleotide sequence ID" value="NZ_CABJFV010000019.1"/>
</dbReference>
<organism evidence="8 9">
    <name type="scientific">Bacteroides nordii</name>
    <dbReference type="NCBI Taxonomy" id="291645"/>
    <lineage>
        <taxon>Bacteria</taxon>
        <taxon>Pseudomonadati</taxon>
        <taxon>Bacteroidota</taxon>
        <taxon>Bacteroidia</taxon>
        <taxon>Bacteroidales</taxon>
        <taxon>Bacteroidaceae</taxon>
        <taxon>Bacteroides</taxon>
    </lineage>
</organism>
<sequence>MKKYIYITSLFCATFLGGCDNFLTVESPDFSTDKFWRDSIDVESGLSAAYAQLDNRCGTYNFSEIKFVIETFREDIMEKGSDVNNYPEWGQIYDFTYNNENSRIKEYWMNCYNGINYTNNVLFGINKVQTGDHPMDQEKCNSVEGEALFLRAYYHMKLLLNWEKIIIRDEYLTSEEQTHKALSTREAGWEFVCSELSAAGKILPLTRPSLQAGRVTSGAAYAYLGWAYLTRAYEQPEKKTEYLTKAEEALEQVKGYALEKDFLSMFNGTNKNCKESIFEIQFTGNTSDGAYHQHVMHYWVAAPVLRGWDEIRPSEMILNEYRKEGRIATTGNLDSRAYASMFFDDPYFNDGNERIYGFEYTDLFDANDEINRCFRKYMPDDMQKLKQSNTSTNVPIMRYANVLLMQAEIYNEQGHPEKAVPLINEVRRVHGDMPGMSGESYEAVKAQIEHERLMEFAVENFRFYDLRRWGKLDEALHLAGRKNFSTEKHAFLPVPLMEIQSNNKID</sequence>
<reference evidence="8 9" key="1">
    <citation type="submission" date="2018-08" db="EMBL/GenBank/DDBJ databases">
        <title>A genome reference for cultivated species of the human gut microbiota.</title>
        <authorList>
            <person name="Zou Y."/>
            <person name="Xue W."/>
            <person name="Luo G."/>
        </authorList>
    </citation>
    <scope>NUCLEOTIDE SEQUENCE [LARGE SCALE GENOMIC DNA]</scope>
    <source>
        <strain evidence="8 9">AM40-30BH</strain>
    </source>
</reference>
<evidence type="ECO:0000256" key="2">
    <source>
        <dbReference type="ARBA" id="ARBA00006275"/>
    </source>
</evidence>